<comment type="cofactor">
    <cofactor evidence="1 8">
        <name>FAD</name>
        <dbReference type="ChEBI" id="CHEBI:57692"/>
    </cofactor>
</comment>
<proteinExistence type="inferred from homology"/>
<keyword evidence="5" id="KW-0521">NADP</keyword>
<dbReference type="InterPro" id="IPR020946">
    <property type="entry name" value="Flavin_mOase-like"/>
</dbReference>
<dbReference type="PIRSF" id="PIRSF000332">
    <property type="entry name" value="FMO"/>
    <property type="match status" value="1"/>
</dbReference>
<sequence length="416" mass="47267">MTMKIAIVGAGAAGLAAIKYSIDQGYQCEAFEQAEVVGGTWNYTDQVGFDKNGLPIRTSMYQNLRTNLPKEVMMFENFPYKASLKESYITQPEVLEYLNDFAEKLDLKKHIQFNTLVTHIEPTEDDKWYVEVQDAVSKTKQKKIFDAVIVANGKYHVPNMPSIPGLDTFSGHCIHSHDYRSAAPYTDKVVLVVGAGPSGIDISMQIHPVAKKVFLSFDPSCEFAAFIPKTLSHKVSIDKIVDNRVYFKDQSVEEIEEIILCTGYHYSFPFLSKKCGVSVDDNYVSGLYKELVCIQYPSMVFMCIPGSVCPIPTYELQLRVAFAMWNGHLQLPSREKMLKDAEEERKSKSCSNRKFHRKGIEGERLYWDDLAQIAGVKSVPNVVTKVHRYCFTQKKDTSKSFRIINDDEFEMVDQIN</sequence>
<dbReference type="GO" id="GO:0050661">
    <property type="term" value="F:NADP binding"/>
    <property type="evidence" value="ECO:0007669"/>
    <property type="project" value="InterPro"/>
</dbReference>
<evidence type="ECO:0000256" key="6">
    <source>
        <dbReference type="ARBA" id="ARBA00023002"/>
    </source>
</evidence>
<reference evidence="9 10" key="1">
    <citation type="submission" date="2023-03" db="EMBL/GenBank/DDBJ databases">
        <title>Genome insight into feeding habits of ladybird beetles.</title>
        <authorList>
            <person name="Li H.-S."/>
            <person name="Huang Y.-H."/>
            <person name="Pang H."/>
        </authorList>
    </citation>
    <scope>NUCLEOTIDE SEQUENCE [LARGE SCALE GENOMIC DNA]</scope>
    <source>
        <strain evidence="9">SYSU_2023b</strain>
        <tissue evidence="9">Whole body</tissue>
    </source>
</reference>
<keyword evidence="3 8" id="KW-0285">Flavoprotein</keyword>
<evidence type="ECO:0000256" key="7">
    <source>
        <dbReference type="ARBA" id="ARBA00023033"/>
    </source>
</evidence>
<keyword evidence="4 8" id="KW-0274">FAD</keyword>
<organism evidence="9 10">
    <name type="scientific">Henosepilachna vigintioctopunctata</name>
    <dbReference type="NCBI Taxonomy" id="420089"/>
    <lineage>
        <taxon>Eukaryota</taxon>
        <taxon>Metazoa</taxon>
        <taxon>Ecdysozoa</taxon>
        <taxon>Arthropoda</taxon>
        <taxon>Hexapoda</taxon>
        <taxon>Insecta</taxon>
        <taxon>Pterygota</taxon>
        <taxon>Neoptera</taxon>
        <taxon>Endopterygota</taxon>
        <taxon>Coleoptera</taxon>
        <taxon>Polyphaga</taxon>
        <taxon>Cucujiformia</taxon>
        <taxon>Coccinelloidea</taxon>
        <taxon>Coccinellidae</taxon>
        <taxon>Epilachninae</taxon>
        <taxon>Epilachnini</taxon>
        <taxon>Henosepilachna</taxon>
    </lineage>
</organism>
<dbReference type="Gene3D" id="3.50.50.60">
    <property type="entry name" value="FAD/NAD(P)-binding domain"/>
    <property type="match status" value="2"/>
</dbReference>
<dbReference type="EMBL" id="JARQZJ010000031">
    <property type="protein sequence ID" value="KAK9873990.1"/>
    <property type="molecule type" value="Genomic_DNA"/>
</dbReference>
<evidence type="ECO:0000256" key="2">
    <source>
        <dbReference type="ARBA" id="ARBA00009183"/>
    </source>
</evidence>
<dbReference type="FunFam" id="3.50.50.60:FF:000138">
    <property type="entry name" value="Flavin-containing monooxygenase"/>
    <property type="match status" value="1"/>
</dbReference>
<dbReference type="InterPro" id="IPR036188">
    <property type="entry name" value="FAD/NAD-bd_sf"/>
</dbReference>
<dbReference type="Proteomes" id="UP001431783">
    <property type="component" value="Unassembled WGS sequence"/>
</dbReference>
<gene>
    <name evidence="9" type="ORF">WA026_002338</name>
</gene>
<evidence type="ECO:0000256" key="5">
    <source>
        <dbReference type="ARBA" id="ARBA00022857"/>
    </source>
</evidence>
<keyword evidence="6 8" id="KW-0560">Oxidoreductase</keyword>
<evidence type="ECO:0000256" key="1">
    <source>
        <dbReference type="ARBA" id="ARBA00001974"/>
    </source>
</evidence>
<accession>A0AAW1TZG4</accession>
<dbReference type="PRINTS" id="PR00370">
    <property type="entry name" value="FMOXYGENASE"/>
</dbReference>
<comment type="caution">
    <text evidence="9">The sequence shown here is derived from an EMBL/GenBank/DDBJ whole genome shotgun (WGS) entry which is preliminary data.</text>
</comment>
<dbReference type="AlphaFoldDB" id="A0AAW1TZG4"/>
<keyword evidence="7 8" id="KW-0503">Monooxygenase</keyword>
<evidence type="ECO:0000313" key="10">
    <source>
        <dbReference type="Proteomes" id="UP001431783"/>
    </source>
</evidence>
<evidence type="ECO:0000256" key="4">
    <source>
        <dbReference type="ARBA" id="ARBA00022827"/>
    </source>
</evidence>
<comment type="similarity">
    <text evidence="2 8">Belongs to the FMO family.</text>
</comment>
<dbReference type="SUPFAM" id="SSF51905">
    <property type="entry name" value="FAD/NAD(P)-binding domain"/>
    <property type="match status" value="2"/>
</dbReference>
<protein>
    <recommendedName>
        <fullName evidence="8">Flavin-containing monooxygenase</fullName>
        <ecNumber evidence="8">1.-.-.-</ecNumber>
    </recommendedName>
</protein>
<dbReference type="PANTHER" id="PTHR23023">
    <property type="entry name" value="DIMETHYLANILINE MONOOXYGENASE"/>
    <property type="match status" value="1"/>
</dbReference>
<dbReference type="InterPro" id="IPR000960">
    <property type="entry name" value="Flavin_mOase"/>
</dbReference>
<dbReference type="GO" id="GO:0004499">
    <property type="term" value="F:N,N-dimethylaniline monooxygenase activity"/>
    <property type="evidence" value="ECO:0007669"/>
    <property type="project" value="InterPro"/>
</dbReference>
<evidence type="ECO:0000313" key="9">
    <source>
        <dbReference type="EMBL" id="KAK9873990.1"/>
    </source>
</evidence>
<keyword evidence="10" id="KW-1185">Reference proteome</keyword>
<name>A0AAW1TZG4_9CUCU</name>
<dbReference type="InterPro" id="IPR050346">
    <property type="entry name" value="FMO-like"/>
</dbReference>
<dbReference type="EC" id="1.-.-.-" evidence="8"/>
<dbReference type="Pfam" id="PF00743">
    <property type="entry name" value="FMO-like"/>
    <property type="match status" value="2"/>
</dbReference>
<dbReference type="GO" id="GO:0050660">
    <property type="term" value="F:flavin adenine dinucleotide binding"/>
    <property type="evidence" value="ECO:0007669"/>
    <property type="project" value="InterPro"/>
</dbReference>
<evidence type="ECO:0000256" key="8">
    <source>
        <dbReference type="RuleBase" id="RU361177"/>
    </source>
</evidence>
<evidence type="ECO:0000256" key="3">
    <source>
        <dbReference type="ARBA" id="ARBA00022630"/>
    </source>
</evidence>